<accession>A0A443STF8</accession>
<protein>
    <submittedName>
        <fullName evidence="2">Alpha-mannosidase 2x-like protein</fullName>
    </submittedName>
</protein>
<dbReference type="GO" id="GO:0004559">
    <property type="term" value="F:alpha-mannosidase activity"/>
    <property type="evidence" value="ECO:0007669"/>
    <property type="project" value="InterPro"/>
</dbReference>
<name>A0A443STF8_9ACAR</name>
<dbReference type="GO" id="GO:0006013">
    <property type="term" value="P:mannose metabolic process"/>
    <property type="evidence" value="ECO:0007669"/>
    <property type="project" value="InterPro"/>
</dbReference>
<dbReference type="InterPro" id="IPR000602">
    <property type="entry name" value="Glyco_hydro_38_N"/>
</dbReference>
<proteinExistence type="predicted"/>
<evidence type="ECO:0000313" key="2">
    <source>
        <dbReference type="EMBL" id="RWS30783.1"/>
    </source>
</evidence>
<dbReference type="GO" id="GO:0006491">
    <property type="term" value="P:N-glycan processing"/>
    <property type="evidence" value="ECO:0007669"/>
    <property type="project" value="TreeGrafter"/>
</dbReference>
<dbReference type="GO" id="GO:0000139">
    <property type="term" value="C:Golgi membrane"/>
    <property type="evidence" value="ECO:0007669"/>
    <property type="project" value="TreeGrafter"/>
</dbReference>
<dbReference type="VEuPathDB" id="VectorBase:LDEU001262"/>
<reference evidence="2 3" key="1">
    <citation type="journal article" date="2018" name="Gigascience">
        <title>Genomes of trombidid mites reveal novel predicted allergens and laterally-transferred genes associated with secondary metabolism.</title>
        <authorList>
            <person name="Dong X."/>
            <person name="Chaisiri K."/>
            <person name="Xia D."/>
            <person name="Armstrong S.D."/>
            <person name="Fang Y."/>
            <person name="Donnelly M.J."/>
            <person name="Kadowaki T."/>
            <person name="McGarry J.W."/>
            <person name="Darby A.C."/>
            <person name="Makepeace B.L."/>
        </authorList>
    </citation>
    <scope>NUCLEOTIDE SEQUENCE [LARGE SCALE GENOMIC DNA]</scope>
    <source>
        <strain evidence="2">UoL-UT</strain>
    </source>
</reference>
<dbReference type="PANTHER" id="PTHR11607">
    <property type="entry name" value="ALPHA-MANNOSIDASE"/>
    <property type="match status" value="1"/>
</dbReference>
<evidence type="ECO:0000259" key="1">
    <source>
        <dbReference type="Pfam" id="PF01074"/>
    </source>
</evidence>
<dbReference type="InterPro" id="IPR027291">
    <property type="entry name" value="Glyco_hydro_38_N_sf"/>
</dbReference>
<comment type="caution">
    <text evidence="2">The sequence shown here is derived from an EMBL/GenBank/DDBJ whole genome shotgun (WGS) entry which is preliminary data.</text>
</comment>
<keyword evidence="3" id="KW-1185">Reference proteome</keyword>
<dbReference type="OrthoDB" id="10261055at2759"/>
<dbReference type="PANTHER" id="PTHR11607:SF3">
    <property type="entry name" value="LYSOSOMAL ALPHA-MANNOSIDASE"/>
    <property type="match status" value="1"/>
</dbReference>
<dbReference type="EMBL" id="NCKV01000379">
    <property type="protein sequence ID" value="RWS30783.1"/>
    <property type="molecule type" value="Genomic_DNA"/>
</dbReference>
<dbReference type="InterPro" id="IPR050843">
    <property type="entry name" value="Glycosyl_Hydrlase_38"/>
</dbReference>
<dbReference type="Proteomes" id="UP000288716">
    <property type="component" value="Unassembled WGS sequence"/>
</dbReference>
<dbReference type="Pfam" id="PF01074">
    <property type="entry name" value="Glyco_hydro_38N"/>
    <property type="match status" value="1"/>
</dbReference>
<dbReference type="Gene3D" id="3.20.110.10">
    <property type="entry name" value="Glycoside hydrolase 38, N terminal domain"/>
    <property type="match status" value="1"/>
</dbReference>
<organism evidence="2 3">
    <name type="scientific">Leptotrombidium deliense</name>
    <dbReference type="NCBI Taxonomy" id="299467"/>
    <lineage>
        <taxon>Eukaryota</taxon>
        <taxon>Metazoa</taxon>
        <taxon>Ecdysozoa</taxon>
        <taxon>Arthropoda</taxon>
        <taxon>Chelicerata</taxon>
        <taxon>Arachnida</taxon>
        <taxon>Acari</taxon>
        <taxon>Acariformes</taxon>
        <taxon>Trombidiformes</taxon>
        <taxon>Prostigmata</taxon>
        <taxon>Anystina</taxon>
        <taxon>Parasitengona</taxon>
        <taxon>Trombiculoidea</taxon>
        <taxon>Trombiculidae</taxon>
        <taxon>Leptotrombidium</taxon>
    </lineage>
</organism>
<dbReference type="InterPro" id="IPR011330">
    <property type="entry name" value="Glyco_hydro/deAcase_b/a-brl"/>
</dbReference>
<dbReference type="SUPFAM" id="SSF88713">
    <property type="entry name" value="Glycoside hydrolase/deacetylase"/>
    <property type="match status" value="1"/>
</dbReference>
<evidence type="ECO:0000313" key="3">
    <source>
        <dbReference type="Proteomes" id="UP000288716"/>
    </source>
</evidence>
<dbReference type="STRING" id="299467.A0A443STF8"/>
<sequence>MQRVFRKKSLFLVSAFFAISTSVYFLLLREVTENSLSPDVKSIDIEIENRLRALEDGLRANREILDTVRSRVDTVAKSLHYKLGPIVEMPPGSQQLCQNYWTNVEKETGETVEHIYESSKFDNPDGGVWKQGWNIVINETKFAKQKLKVFVVPHSHNDPGWIKTFDQYFQVQTRHILNNMLKKLSENPKLSFIWAEVSYFAAWWDTLKSEDEREMVKTLLDNGQLEIVTGGWVMNDEANTHYFAIISQMVEGHQWLKNNLNYKPRHGWAIDPFGMSPTMAFLLKRMGFNAMVVQRVHYAVKKYLAQKELLQFNWKQYWEYNDTSEIICHVEPFFSYDIPHTCGPDPKVCCQFDFKRLPPNRLSCPWKSPPRIITEKNARER</sequence>
<gene>
    <name evidence="2" type="ORF">B4U80_09113</name>
</gene>
<feature type="domain" description="Glycoside hydrolase family 38 N-terminal" evidence="1">
    <location>
        <begin position="148"/>
        <end position="353"/>
    </location>
</feature>
<dbReference type="AlphaFoldDB" id="A0A443STF8"/>